<dbReference type="RefSeq" id="WP_013454892.1">
    <property type="nucleotide sequence ID" value="NC_014759.1"/>
</dbReference>
<evidence type="ECO:0008006" key="4">
    <source>
        <dbReference type="Google" id="ProtNLM"/>
    </source>
</evidence>
<protein>
    <recommendedName>
        <fullName evidence="4">DUF3828 domain-containing protein</fullName>
    </recommendedName>
</protein>
<dbReference type="Proteomes" id="UP000008720">
    <property type="component" value="Chromosome"/>
</dbReference>
<feature type="signal peptide" evidence="1">
    <location>
        <begin position="1"/>
        <end position="23"/>
    </location>
</feature>
<dbReference type="AlphaFoldDB" id="E4TRQ0"/>
<proteinExistence type="predicted"/>
<dbReference type="KEGG" id="mtt:Ftrac_2771"/>
<evidence type="ECO:0000313" key="2">
    <source>
        <dbReference type="EMBL" id="ADR22749.1"/>
    </source>
</evidence>
<reference evidence="2 3" key="1">
    <citation type="journal article" date="2011" name="Stand. Genomic Sci.">
        <title>Complete genome sequence of Marivirga tractuosa type strain (H-43).</title>
        <authorList>
            <person name="Pagani I."/>
            <person name="Chertkov O."/>
            <person name="Lapidus A."/>
            <person name="Lucas S."/>
            <person name="Del Rio T.G."/>
            <person name="Tice H."/>
            <person name="Copeland A."/>
            <person name="Cheng J.F."/>
            <person name="Nolan M."/>
            <person name="Saunders E."/>
            <person name="Pitluck S."/>
            <person name="Held B."/>
            <person name="Goodwin L."/>
            <person name="Liolios K."/>
            <person name="Ovchinikova G."/>
            <person name="Ivanova N."/>
            <person name="Mavromatis K."/>
            <person name="Pati A."/>
            <person name="Chen A."/>
            <person name="Palaniappan K."/>
            <person name="Land M."/>
            <person name="Hauser L."/>
            <person name="Jeffries C.D."/>
            <person name="Detter J.C."/>
            <person name="Han C."/>
            <person name="Tapia R."/>
            <person name="Ngatchou-Djao O.D."/>
            <person name="Rohde M."/>
            <person name="Goker M."/>
            <person name="Spring S."/>
            <person name="Sikorski J."/>
            <person name="Woyke T."/>
            <person name="Bristow J."/>
            <person name="Eisen J.A."/>
            <person name="Markowitz V."/>
            <person name="Hugenholtz P."/>
            <person name="Klenk H.P."/>
            <person name="Kyrpides N.C."/>
        </authorList>
    </citation>
    <scope>NUCLEOTIDE SEQUENCE [LARGE SCALE GENOMIC DNA]</scope>
    <source>
        <strain evidence="3">ATCC 23168 / DSM 4126 / NBRC 15989 / NCIMB 1408 / VKM B-1430 / H-43</strain>
    </source>
</reference>
<evidence type="ECO:0000313" key="3">
    <source>
        <dbReference type="Proteomes" id="UP000008720"/>
    </source>
</evidence>
<accession>E4TRQ0</accession>
<gene>
    <name evidence="2" type="ordered locus">Ftrac_2771</name>
</gene>
<dbReference type="HOGENOM" id="CLU_510742_0_0_10"/>
<name>E4TRQ0_MARTH</name>
<evidence type="ECO:0000256" key="1">
    <source>
        <dbReference type="SAM" id="SignalP"/>
    </source>
</evidence>
<dbReference type="EMBL" id="CP002349">
    <property type="protein sequence ID" value="ADR22749.1"/>
    <property type="molecule type" value="Genomic_DNA"/>
</dbReference>
<keyword evidence="1" id="KW-0732">Signal</keyword>
<keyword evidence="3" id="KW-1185">Reference proteome</keyword>
<feature type="chain" id="PRO_5003190055" description="DUF3828 domain-containing protein" evidence="1">
    <location>
        <begin position="24"/>
        <end position="533"/>
    </location>
</feature>
<organism evidence="2 3">
    <name type="scientific">Marivirga tractuosa (strain ATCC 23168 / DSM 4126 / NBRC 15989 / NCIMB 1408 / VKM B-1430 / H-43)</name>
    <name type="common">Microscilla tractuosa</name>
    <name type="synonym">Flexibacter tractuosus</name>
    <dbReference type="NCBI Taxonomy" id="643867"/>
    <lineage>
        <taxon>Bacteria</taxon>
        <taxon>Pseudomonadati</taxon>
        <taxon>Bacteroidota</taxon>
        <taxon>Cytophagia</taxon>
        <taxon>Cytophagales</taxon>
        <taxon>Marivirgaceae</taxon>
        <taxon>Marivirga</taxon>
    </lineage>
</organism>
<sequence length="533" mass="61097">MRYKALIPSLFLFIFMSSMSVNAQKPEKTHDHERFAKKVIKYMLNDVTKGSPDEEAIQYIHEKTGQDIEALKAQVEANNKHLKADVDFLNENGIYRKLDETELKIIKEKPIKVADIILHCEFKGDKIDLTLKNCIQTNRTWVLGDAIELSGEGVQEMMDKNNARKEKPSGGLLGKITELDQKQNEAQQGVNEFAYQGQKFIMKGTQAHTVFYNMDLIGQYLDGYIVDKNYIKQNLKILYEAPELLQNNNIPLKVDIDRSKTTLNKPNAAEAFYVGGQLFVFTGEFWDILLVEGAINKLGRVARDKTGNYLTTDLIQKTGLSPESTISLSLNFKTKMSQLVKENKEMAQKILDKEDGYRARDLDAIIREYNLWYEENFPNKIKYIFEEVDRVQKNLSAATEPAANEEAPANIPSEFSAVVDTWVFSEYFKDGIDQTSNYEKGKLEGKPIKITLMSDGSLFYQGGYRKMHNINYAEWKYFDEQSRNPKEKEIDFVLVQYHSGGSKTIEKFAISKVTANQLVLENKYEGIKLVYVK</sequence>